<evidence type="ECO:0000256" key="1">
    <source>
        <dbReference type="SAM" id="Coils"/>
    </source>
</evidence>
<dbReference type="CDD" id="cd00087">
    <property type="entry name" value="FReD"/>
    <property type="match status" value="1"/>
</dbReference>
<dbReference type="RefSeq" id="XP_058976612.1">
    <property type="nucleotide sequence ID" value="XM_059120629.1"/>
</dbReference>
<evidence type="ECO:0000313" key="3">
    <source>
        <dbReference type="Proteomes" id="UP001652621"/>
    </source>
</evidence>
<gene>
    <name evidence="4" type="primary">LOC131801700</name>
</gene>
<dbReference type="Proteomes" id="UP001652621">
    <property type="component" value="Unplaced"/>
</dbReference>
<sequence length="284" mass="33107">MWHLKDNIKVCPILWLIFNIFNHISMEEITSLPLTHIQIQQCPTASANLTQSLNELNENFRHLMTSHLEFLEKLQILEERQLKAEQQQMQQQNKLLQKLQQLENLTKVSETVILRRQDGSVDFDRTWQEFKQGFGNASGEFFLGLDNIHKLTNSGPCELLIVLEAWDNERRYAKYNNFVVGSEREYYKLHSLGQYSGTAGDDFSYNVGQKFTTRDLDNDLLSNANCAVRYRGAWWHTACYKCNLNGPFKKGRVPDIELGQIVQWHAFRGNQTSLKFAEMTVRLK</sequence>
<proteinExistence type="predicted"/>
<dbReference type="SUPFAM" id="SSF56496">
    <property type="entry name" value="Fibrinogen C-terminal domain-like"/>
    <property type="match status" value="1"/>
</dbReference>
<dbReference type="PANTHER" id="PTHR19143">
    <property type="entry name" value="FIBRINOGEN/TENASCIN/ANGIOPOEITIN"/>
    <property type="match status" value="1"/>
</dbReference>
<reference evidence="4" key="1">
    <citation type="submission" date="2025-08" db="UniProtKB">
        <authorList>
            <consortium name="RefSeq"/>
        </authorList>
    </citation>
    <scope>IDENTIFICATION</scope>
    <source>
        <strain evidence="4">Aabys</strain>
        <tissue evidence="4">Whole body</tissue>
    </source>
</reference>
<dbReference type="InterPro" id="IPR014716">
    <property type="entry name" value="Fibrinogen_a/b/g_C_1"/>
</dbReference>
<dbReference type="InterPro" id="IPR050373">
    <property type="entry name" value="Fibrinogen_C-term_domain"/>
</dbReference>
<dbReference type="Gene3D" id="3.90.215.10">
    <property type="entry name" value="Gamma Fibrinogen, chain A, domain 1"/>
    <property type="match status" value="1"/>
</dbReference>
<dbReference type="Pfam" id="PF00147">
    <property type="entry name" value="Fibrinogen_C"/>
    <property type="match status" value="1"/>
</dbReference>
<feature type="coiled-coil region" evidence="1">
    <location>
        <begin position="68"/>
        <end position="105"/>
    </location>
</feature>
<evidence type="ECO:0000313" key="4">
    <source>
        <dbReference type="RefSeq" id="XP_058976612.1"/>
    </source>
</evidence>
<dbReference type="SMART" id="SM00186">
    <property type="entry name" value="FBG"/>
    <property type="match status" value="1"/>
</dbReference>
<accession>A0ABM3USX9</accession>
<feature type="domain" description="Fibrinogen C-terminal" evidence="2">
    <location>
        <begin position="111"/>
        <end position="284"/>
    </location>
</feature>
<keyword evidence="1" id="KW-0175">Coiled coil</keyword>
<name>A0ABM3USX9_MUSDO</name>
<dbReference type="InterPro" id="IPR036056">
    <property type="entry name" value="Fibrinogen-like_C"/>
</dbReference>
<dbReference type="InterPro" id="IPR002181">
    <property type="entry name" value="Fibrinogen_a/b/g_C_dom"/>
</dbReference>
<dbReference type="GeneID" id="131801700"/>
<dbReference type="PROSITE" id="PS51406">
    <property type="entry name" value="FIBRINOGEN_C_2"/>
    <property type="match status" value="1"/>
</dbReference>
<protein>
    <submittedName>
        <fullName evidence="4">Angiopoietin-related protein 2-like</fullName>
    </submittedName>
</protein>
<evidence type="ECO:0000259" key="2">
    <source>
        <dbReference type="PROSITE" id="PS51406"/>
    </source>
</evidence>
<keyword evidence="3" id="KW-1185">Reference proteome</keyword>
<organism evidence="3 4">
    <name type="scientific">Musca domestica</name>
    <name type="common">House fly</name>
    <dbReference type="NCBI Taxonomy" id="7370"/>
    <lineage>
        <taxon>Eukaryota</taxon>
        <taxon>Metazoa</taxon>
        <taxon>Ecdysozoa</taxon>
        <taxon>Arthropoda</taxon>
        <taxon>Hexapoda</taxon>
        <taxon>Insecta</taxon>
        <taxon>Pterygota</taxon>
        <taxon>Neoptera</taxon>
        <taxon>Endopterygota</taxon>
        <taxon>Diptera</taxon>
        <taxon>Brachycera</taxon>
        <taxon>Muscomorpha</taxon>
        <taxon>Muscoidea</taxon>
        <taxon>Muscidae</taxon>
        <taxon>Musca</taxon>
    </lineage>
</organism>